<comment type="caution">
    <text evidence="2">The sequence shown here is derived from an EMBL/GenBank/DDBJ whole genome shotgun (WGS) entry which is preliminary data.</text>
</comment>
<dbReference type="Proteomes" id="UP000248134">
    <property type="component" value="Unassembled WGS sequence"/>
</dbReference>
<dbReference type="InterPro" id="IPR051556">
    <property type="entry name" value="N-term/lysine_N-AcTrnsfr"/>
</dbReference>
<dbReference type="PANTHER" id="PTHR42919:SF20">
    <property type="entry name" value="GCN5-RELATED N-ACETYLTRANSFERASE 10, CHLOROPLASTIC"/>
    <property type="match status" value="1"/>
</dbReference>
<dbReference type="CDD" id="cd04301">
    <property type="entry name" value="NAT_SF"/>
    <property type="match status" value="1"/>
</dbReference>
<sequence length="194" mass="21237">MEVAVARIAAHFKLAVAGLSVRPMRPTDDAFCRGLSDEILRTEFDDMELPEPMLAGLLAQQFDARRIGYLRSFPDAEYFVISDRDVAVGRIVVAIEEAVAVSRDVARLEPGAARQCRDGQALRIIDIALLPAARGDGVGRAVIDGLASVAKQMNVGRLTLSVQSSNDRARRLYHRLGFVELGGEAYRQMTKPVD</sequence>
<dbReference type="GO" id="GO:0031415">
    <property type="term" value="C:NatA complex"/>
    <property type="evidence" value="ECO:0007669"/>
    <property type="project" value="TreeGrafter"/>
</dbReference>
<dbReference type="InterPro" id="IPR016181">
    <property type="entry name" value="Acyl_CoA_acyltransferase"/>
</dbReference>
<dbReference type="GO" id="GO:0007064">
    <property type="term" value="P:mitotic sister chromatid cohesion"/>
    <property type="evidence" value="ECO:0007669"/>
    <property type="project" value="TreeGrafter"/>
</dbReference>
<accession>A0A323UWY5</accession>
<dbReference type="GO" id="GO:0008080">
    <property type="term" value="F:N-acetyltransferase activity"/>
    <property type="evidence" value="ECO:0007669"/>
    <property type="project" value="TreeGrafter"/>
</dbReference>
<dbReference type="PANTHER" id="PTHR42919">
    <property type="entry name" value="N-ALPHA-ACETYLTRANSFERASE"/>
    <property type="match status" value="1"/>
</dbReference>
<evidence type="ECO:0000313" key="3">
    <source>
        <dbReference type="Proteomes" id="UP000248134"/>
    </source>
</evidence>
<dbReference type="SUPFAM" id="SSF55729">
    <property type="entry name" value="Acyl-CoA N-acyltransferases (Nat)"/>
    <property type="match status" value="1"/>
</dbReference>
<dbReference type="AlphaFoldDB" id="A0A323UWY5"/>
<feature type="domain" description="N-acetyltransferase" evidence="1">
    <location>
        <begin position="19"/>
        <end position="194"/>
    </location>
</feature>
<organism evidence="2 3">
    <name type="scientific">Rhodopseudomonas palustris</name>
    <dbReference type="NCBI Taxonomy" id="1076"/>
    <lineage>
        <taxon>Bacteria</taxon>
        <taxon>Pseudomonadati</taxon>
        <taxon>Pseudomonadota</taxon>
        <taxon>Alphaproteobacteria</taxon>
        <taxon>Hyphomicrobiales</taxon>
        <taxon>Nitrobacteraceae</taxon>
        <taxon>Rhodopseudomonas</taxon>
    </lineage>
</organism>
<gene>
    <name evidence="2" type="ORF">DNX69_09505</name>
</gene>
<dbReference type="EMBL" id="QKQS01000013">
    <property type="protein sequence ID" value="PZA12228.1"/>
    <property type="molecule type" value="Genomic_DNA"/>
</dbReference>
<dbReference type="Pfam" id="PF00583">
    <property type="entry name" value="Acetyltransf_1"/>
    <property type="match status" value="1"/>
</dbReference>
<evidence type="ECO:0000259" key="1">
    <source>
        <dbReference type="PROSITE" id="PS51186"/>
    </source>
</evidence>
<evidence type="ECO:0000313" key="2">
    <source>
        <dbReference type="EMBL" id="PZA12228.1"/>
    </source>
</evidence>
<dbReference type="PROSITE" id="PS51186">
    <property type="entry name" value="GNAT"/>
    <property type="match status" value="1"/>
</dbReference>
<reference evidence="2 3" key="1">
    <citation type="submission" date="2018-06" db="EMBL/GenBank/DDBJ databases">
        <title>Draft Whole-Genome Sequence of the purple photosynthetic bacterium Rhodospeudomonas palustris XCP.</title>
        <authorList>
            <person name="Rayyan A."/>
            <person name="Meyer T.E."/>
            <person name="Kyndt J.A."/>
        </authorList>
    </citation>
    <scope>NUCLEOTIDE SEQUENCE [LARGE SCALE GENOMIC DNA]</scope>
    <source>
        <strain evidence="2 3">XCP</strain>
    </source>
</reference>
<dbReference type="InterPro" id="IPR000182">
    <property type="entry name" value="GNAT_dom"/>
</dbReference>
<name>A0A323UWY5_RHOPL</name>
<proteinExistence type="predicted"/>
<dbReference type="Gene3D" id="3.40.630.30">
    <property type="match status" value="1"/>
</dbReference>
<protein>
    <recommendedName>
        <fullName evidence="1">N-acetyltransferase domain-containing protein</fullName>
    </recommendedName>
</protein>